<feature type="active site" evidence="16">
    <location>
        <position position="204"/>
    </location>
</feature>
<evidence type="ECO:0000256" key="9">
    <source>
        <dbReference type="ARBA" id="ARBA00022857"/>
    </source>
</evidence>
<dbReference type="Gene3D" id="3.30.43.10">
    <property type="entry name" value="Uridine Diphospho-n-acetylenolpyruvylglucosamine Reductase, domain 2"/>
    <property type="match status" value="1"/>
</dbReference>
<evidence type="ECO:0000256" key="6">
    <source>
        <dbReference type="ARBA" id="ARBA00022618"/>
    </source>
</evidence>
<feature type="active site" description="Proton donor" evidence="16">
    <location>
        <position position="264"/>
    </location>
</feature>
<feature type="active site" evidence="16">
    <location>
        <position position="335"/>
    </location>
</feature>
<organism evidence="18">
    <name type="scientific">Planktothricoides sp. SpSt-374</name>
    <dbReference type="NCBI Taxonomy" id="2282167"/>
    <lineage>
        <taxon>Bacteria</taxon>
        <taxon>Bacillati</taxon>
        <taxon>Cyanobacteriota</taxon>
        <taxon>Cyanophyceae</taxon>
        <taxon>Oscillatoriophycideae</taxon>
        <taxon>Oscillatoriales</taxon>
        <taxon>Oscillatoriaceae</taxon>
        <taxon>Planktothricoides</taxon>
    </lineage>
</organism>
<dbReference type="Pfam" id="PF01565">
    <property type="entry name" value="FAD_binding_4"/>
    <property type="match status" value="1"/>
</dbReference>
<evidence type="ECO:0000313" key="18">
    <source>
        <dbReference type="EMBL" id="HGG00342.1"/>
    </source>
</evidence>
<keyword evidence="7 16" id="KW-0285">Flavoprotein</keyword>
<dbReference type="GO" id="GO:0008360">
    <property type="term" value="P:regulation of cell shape"/>
    <property type="evidence" value="ECO:0007669"/>
    <property type="project" value="UniProtKB-KW"/>
</dbReference>
<keyword evidence="6 16" id="KW-0132">Cell division</keyword>
<keyword evidence="13 16" id="KW-0131">Cell cycle</keyword>
<dbReference type="SUPFAM" id="SSF56194">
    <property type="entry name" value="Uridine diphospho-N-Acetylenolpyruvylglucosamine reductase, MurB, C-terminal domain"/>
    <property type="match status" value="1"/>
</dbReference>
<dbReference type="InterPro" id="IPR006094">
    <property type="entry name" value="Oxid_FAD_bind_N"/>
</dbReference>
<proteinExistence type="inferred from homology"/>
<dbReference type="GO" id="GO:0009252">
    <property type="term" value="P:peptidoglycan biosynthetic process"/>
    <property type="evidence" value="ECO:0007669"/>
    <property type="project" value="UniProtKB-UniRule"/>
</dbReference>
<protein>
    <recommendedName>
        <fullName evidence="16">UDP-N-acetylenolpyruvoylglucosamine reductase</fullName>
        <ecNumber evidence="16">1.3.1.98</ecNumber>
    </recommendedName>
    <alternativeName>
        <fullName evidence="16">UDP-N-acetylmuramate dehydrogenase</fullName>
    </alternativeName>
</protein>
<comment type="cofactor">
    <cofactor evidence="1 16">
        <name>FAD</name>
        <dbReference type="ChEBI" id="CHEBI:57692"/>
    </cofactor>
</comment>
<dbReference type="InterPro" id="IPR003170">
    <property type="entry name" value="MurB"/>
</dbReference>
<accession>A0A7C3ZJD7</accession>
<evidence type="ECO:0000256" key="8">
    <source>
        <dbReference type="ARBA" id="ARBA00022827"/>
    </source>
</evidence>
<dbReference type="PANTHER" id="PTHR21071">
    <property type="entry name" value="UDP-N-ACETYLENOLPYRUVOYLGLUCOSAMINE REDUCTASE"/>
    <property type="match status" value="1"/>
</dbReference>
<dbReference type="PROSITE" id="PS51387">
    <property type="entry name" value="FAD_PCMH"/>
    <property type="match status" value="1"/>
</dbReference>
<keyword evidence="12 16" id="KW-0560">Oxidoreductase</keyword>
<evidence type="ECO:0000256" key="1">
    <source>
        <dbReference type="ARBA" id="ARBA00001974"/>
    </source>
</evidence>
<evidence type="ECO:0000256" key="15">
    <source>
        <dbReference type="ARBA" id="ARBA00048914"/>
    </source>
</evidence>
<dbReference type="EC" id="1.3.1.98" evidence="16"/>
<comment type="similarity">
    <text evidence="16">Belongs to the MurB family.</text>
</comment>
<evidence type="ECO:0000256" key="16">
    <source>
        <dbReference type="HAMAP-Rule" id="MF_00037"/>
    </source>
</evidence>
<dbReference type="Gene3D" id="3.90.78.10">
    <property type="entry name" value="UDP-N-acetylenolpyruvoylglucosamine reductase, C-terminal domain"/>
    <property type="match status" value="1"/>
</dbReference>
<comment type="subcellular location">
    <subcellularLocation>
        <location evidence="3 16">Cytoplasm</location>
    </subcellularLocation>
</comment>
<dbReference type="InterPro" id="IPR016167">
    <property type="entry name" value="FAD-bd_PCMH_sub1"/>
</dbReference>
<evidence type="ECO:0000256" key="11">
    <source>
        <dbReference type="ARBA" id="ARBA00022984"/>
    </source>
</evidence>
<comment type="catalytic activity">
    <reaction evidence="15 16">
        <text>UDP-N-acetyl-alpha-D-muramate + NADP(+) = UDP-N-acetyl-3-O-(1-carboxyvinyl)-alpha-D-glucosamine + NADPH + H(+)</text>
        <dbReference type="Rhea" id="RHEA:12248"/>
        <dbReference type="ChEBI" id="CHEBI:15378"/>
        <dbReference type="ChEBI" id="CHEBI:57783"/>
        <dbReference type="ChEBI" id="CHEBI:58349"/>
        <dbReference type="ChEBI" id="CHEBI:68483"/>
        <dbReference type="ChEBI" id="CHEBI:70757"/>
        <dbReference type="EC" id="1.3.1.98"/>
    </reaction>
</comment>
<dbReference type="InterPro" id="IPR016166">
    <property type="entry name" value="FAD-bd_PCMH"/>
</dbReference>
<dbReference type="GO" id="GO:0071555">
    <property type="term" value="P:cell wall organization"/>
    <property type="evidence" value="ECO:0007669"/>
    <property type="project" value="UniProtKB-KW"/>
</dbReference>
<feature type="domain" description="FAD-binding PCMH-type" evidence="17">
    <location>
        <begin position="58"/>
        <end position="234"/>
    </location>
</feature>
<evidence type="ECO:0000256" key="10">
    <source>
        <dbReference type="ARBA" id="ARBA00022960"/>
    </source>
</evidence>
<sequence>MTISHEPLIAVNAAKANATTKSHEPKAKQLVTDGSMYLPGTDCAVKSQISFATLTSFRVGGPAQWYVSPRNLEELKASFQWANARNLPVTLVGAGSNLLVSDRGLPGLSIGTRNLRYTHFDPETGTVRAAAGQSLARLAWKAAELGWEGMEWAVGIPGTVGGAVVMNAGAHGTSTADILVNTVVLDPKGNVEVLEVADLGYRYRTSELQALAQSAPGRYSDRSVVEATFALKPGADPDRVTANTAEQLEHRRNTQPYHLPSCGSVFRNPEGPHGAGWLVEQTGLKGYQIGAARVAERHANFILNCGGATANDIFQLIYYVQAQVQQRWSVTLEPEVRILGEFPQM</sequence>
<comment type="function">
    <text evidence="2 16">Cell wall formation.</text>
</comment>
<dbReference type="InterPro" id="IPR036318">
    <property type="entry name" value="FAD-bd_PCMH-like_sf"/>
</dbReference>
<dbReference type="NCBIfam" id="TIGR00179">
    <property type="entry name" value="murB"/>
    <property type="match status" value="1"/>
</dbReference>
<evidence type="ECO:0000259" key="17">
    <source>
        <dbReference type="PROSITE" id="PS51387"/>
    </source>
</evidence>
<dbReference type="SUPFAM" id="SSF56176">
    <property type="entry name" value="FAD-binding/transporter-associated domain-like"/>
    <property type="match status" value="1"/>
</dbReference>
<comment type="caution">
    <text evidence="18">The sequence shown here is derived from an EMBL/GenBank/DDBJ whole genome shotgun (WGS) entry which is preliminary data.</text>
</comment>
<dbReference type="EMBL" id="DSPX01000064">
    <property type="protein sequence ID" value="HGG00342.1"/>
    <property type="molecule type" value="Genomic_DNA"/>
</dbReference>
<keyword evidence="10 16" id="KW-0133">Cell shape</keyword>
<keyword evidence="14 16" id="KW-0961">Cell wall biogenesis/degradation</keyword>
<dbReference type="UniPathway" id="UPA00219"/>
<name>A0A7C3ZJD7_9CYAN</name>
<evidence type="ECO:0000256" key="13">
    <source>
        <dbReference type="ARBA" id="ARBA00023306"/>
    </source>
</evidence>
<keyword evidence="9 16" id="KW-0521">NADP</keyword>
<dbReference type="GO" id="GO:0071949">
    <property type="term" value="F:FAD binding"/>
    <property type="evidence" value="ECO:0007669"/>
    <property type="project" value="InterPro"/>
</dbReference>
<keyword evidence="5 16" id="KW-0963">Cytoplasm</keyword>
<dbReference type="GO" id="GO:0005829">
    <property type="term" value="C:cytosol"/>
    <property type="evidence" value="ECO:0007669"/>
    <property type="project" value="TreeGrafter"/>
</dbReference>
<dbReference type="Pfam" id="PF02873">
    <property type="entry name" value="MurB_C"/>
    <property type="match status" value="1"/>
</dbReference>
<evidence type="ECO:0000256" key="3">
    <source>
        <dbReference type="ARBA" id="ARBA00004496"/>
    </source>
</evidence>
<dbReference type="GO" id="GO:0051301">
    <property type="term" value="P:cell division"/>
    <property type="evidence" value="ECO:0007669"/>
    <property type="project" value="UniProtKB-KW"/>
</dbReference>
<dbReference type="AlphaFoldDB" id="A0A7C3ZJD7"/>
<dbReference type="InterPro" id="IPR011601">
    <property type="entry name" value="MurB_C"/>
</dbReference>
<dbReference type="HAMAP" id="MF_00037">
    <property type="entry name" value="MurB"/>
    <property type="match status" value="1"/>
</dbReference>
<dbReference type="InterPro" id="IPR016169">
    <property type="entry name" value="FAD-bd_PCMH_sub2"/>
</dbReference>
<evidence type="ECO:0000256" key="5">
    <source>
        <dbReference type="ARBA" id="ARBA00022490"/>
    </source>
</evidence>
<dbReference type="GO" id="GO:0008762">
    <property type="term" value="F:UDP-N-acetylmuramate dehydrogenase activity"/>
    <property type="evidence" value="ECO:0007669"/>
    <property type="project" value="UniProtKB-UniRule"/>
</dbReference>
<evidence type="ECO:0000256" key="14">
    <source>
        <dbReference type="ARBA" id="ARBA00023316"/>
    </source>
</evidence>
<evidence type="ECO:0000256" key="7">
    <source>
        <dbReference type="ARBA" id="ARBA00022630"/>
    </source>
</evidence>
<evidence type="ECO:0000256" key="12">
    <source>
        <dbReference type="ARBA" id="ARBA00023002"/>
    </source>
</evidence>
<keyword evidence="11 16" id="KW-0573">Peptidoglycan synthesis</keyword>
<dbReference type="Gene3D" id="3.30.465.10">
    <property type="match status" value="1"/>
</dbReference>
<gene>
    <name evidence="16 18" type="primary">murB</name>
    <name evidence="18" type="ORF">ENR15_06745</name>
</gene>
<evidence type="ECO:0000256" key="2">
    <source>
        <dbReference type="ARBA" id="ARBA00003921"/>
    </source>
</evidence>
<keyword evidence="8 16" id="KW-0274">FAD</keyword>
<dbReference type="InterPro" id="IPR036635">
    <property type="entry name" value="MurB_C_sf"/>
</dbReference>
<dbReference type="NCBIfam" id="NF010480">
    <property type="entry name" value="PRK13905.1"/>
    <property type="match status" value="1"/>
</dbReference>
<reference evidence="18" key="1">
    <citation type="journal article" date="2020" name="mSystems">
        <title>Genome- and Community-Level Interaction Insights into Carbon Utilization and Element Cycling Functions of Hydrothermarchaeota in Hydrothermal Sediment.</title>
        <authorList>
            <person name="Zhou Z."/>
            <person name="Liu Y."/>
            <person name="Xu W."/>
            <person name="Pan J."/>
            <person name="Luo Z.H."/>
            <person name="Li M."/>
        </authorList>
    </citation>
    <scope>NUCLEOTIDE SEQUENCE [LARGE SCALE GENOMIC DNA]</scope>
    <source>
        <strain evidence="18">SpSt-374</strain>
    </source>
</reference>
<dbReference type="PANTHER" id="PTHR21071:SF4">
    <property type="entry name" value="UDP-N-ACETYLENOLPYRUVOYLGLUCOSAMINE REDUCTASE"/>
    <property type="match status" value="1"/>
</dbReference>
<comment type="pathway">
    <text evidence="4 16">Cell wall biogenesis; peptidoglycan biosynthesis.</text>
</comment>
<evidence type="ECO:0000256" key="4">
    <source>
        <dbReference type="ARBA" id="ARBA00004752"/>
    </source>
</evidence>